<dbReference type="AlphaFoldDB" id="A0A5N0TEK5"/>
<evidence type="ECO:0000313" key="2">
    <source>
        <dbReference type="Proteomes" id="UP000325372"/>
    </source>
</evidence>
<protein>
    <submittedName>
        <fullName evidence="1">Uncharacterized protein</fullName>
    </submittedName>
</protein>
<sequence length="73" mass="7929">MSGRHLWVRKAIEKGVSPHVRLVHRCPHCGWERQILRAPLGGARYIRGSQVIGGPGKIAKRPPCTPETAGVAA</sequence>
<dbReference type="RefSeq" id="WP_150863037.1">
    <property type="nucleotide sequence ID" value="NZ_VYXP01000002.1"/>
</dbReference>
<accession>A0A5N0TEK5</accession>
<proteinExistence type="predicted"/>
<gene>
    <name evidence="1" type="ORF">F3N42_03745</name>
</gene>
<evidence type="ECO:0000313" key="1">
    <source>
        <dbReference type="EMBL" id="KAA9133475.1"/>
    </source>
</evidence>
<name>A0A5N0TEK5_9GAMM</name>
<comment type="caution">
    <text evidence="1">The sequence shown here is derived from an EMBL/GenBank/DDBJ whole genome shotgun (WGS) entry which is preliminary data.</text>
</comment>
<dbReference type="Proteomes" id="UP000325372">
    <property type="component" value="Unassembled WGS sequence"/>
</dbReference>
<organism evidence="1 2">
    <name type="scientific">Marinihelvus fidelis</name>
    <dbReference type="NCBI Taxonomy" id="2613842"/>
    <lineage>
        <taxon>Bacteria</taxon>
        <taxon>Pseudomonadati</taxon>
        <taxon>Pseudomonadota</taxon>
        <taxon>Gammaproteobacteria</taxon>
        <taxon>Chromatiales</taxon>
        <taxon>Wenzhouxiangellaceae</taxon>
        <taxon>Marinihelvus</taxon>
    </lineage>
</organism>
<reference evidence="1 2" key="1">
    <citation type="submission" date="2019-09" db="EMBL/GenBank/DDBJ databases">
        <title>Wenzhouxiangella sp. Genome sequencing and assembly.</title>
        <authorList>
            <person name="Zhang R."/>
        </authorList>
    </citation>
    <scope>NUCLEOTIDE SEQUENCE [LARGE SCALE GENOMIC DNA]</scope>
    <source>
        <strain evidence="1 2">W260</strain>
    </source>
</reference>
<dbReference type="EMBL" id="VYXP01000002">
    <property type="protein sequence ID" value="KAA9133475.1"/>
    <property type="molecule type" value="Genomic_DNA"/>
</dbReference>
<keyword evidence="2" id="KW-1185">Reference proteome</keyword>